<gene>
    <name evidence="3" type="ORF">NEMBOFW57_008260</name>
</gene>
<evidence type="ECO:0000256" key="1">
    <source>
        <dbReference type="SAM" id="SignalP"/>
    </source>
</evidence>
<name>A0AAD4HU01_9PEZI</name>
<feature type="signal peptide" evidence="1">
    <location>
        <begin position="1"/>
        <end position="18"/>
    </location>
</feature>
<dbReference type="SUPFAM" id="SSF51126">
    <property type="entry name" value="Pectin lyase-like"/>
    <property type="match status" value="2"/>
</dbReference>
<reference evidence="3" key="1">
    <citation type="submission" date="2023-02" db="EMBL/GenBank/DDBJ databases">
        <authorList>
            <person name="Palmer J.M."/>
        </authorList>
    </citation>
    <scope>NUCLEOTIDE SEQUENCE</scope>
    <source>
        <strain evidence="3">FW57</strain>
    </source>
</reference>
<dbReference type="Gene3D" id="2.160.20.10">
    <property type="entry name" value="Single-stranded right-handed beta-helix, Pectin lyase-like"/>
    <property type="match status" value="2"/>
</dbReference>
<dbReference type="PANTHER" id="PTHR33928:SF2">
    <property type="entry name" value="PECTATE LYASE SUPERFAMILY PROTEIN DOMAIN-CONTAINING PROTEIN-RELATED"/>
    <property type="match status" value="1"/>
</dbReference>
<accession>A0AAD4HU01</accession>
<feature type="domain" description="Rhamnogalacturonase A/B/Epimerase-like pectate lyase" evidence="2">
    <location>
        <begin position="51"/>
        <end position="149"/>
    </location>
</feature>
<organism evidence="3 4">
    <name type="scientific">Staphylotrichum longicolle</name>
    <dbReference type="NCBI Taxonomy" id="669026"/>
    <lineage>
        <taxon>Eukaryota</taxon>
        <taxon>Fungi</taxon>
        <taxon>Dikarya</taxon>
        <taxon>Ascomycota</taxon>
        <taxon>Pezizomycotina</taxon>
        <taxon>Sordariomycetes</taxon>
        <taxon>Sordariomycetidae</taxon>
        <taxon>Sordariales</taxon>
        <taxon>Chaetomiaceae</taxon>
        <taxon>Staphylotrichum</taxon>
    </lineage>
</organism>
<evidence type="ECO:0000259" key="2">
    <source>
        <dbReference type="Pfam" id="PF12708"/>
    </source>
</evidence>
<feature type="domain" description="Rhamnogalacturonase A/B/Epimerase-like pectate lyase" evidence="2">
    <location>
        <begin position="180"/>
        <end position="233"/>
    </location>
</feature>
<keyword evidence="4" id="KW-1185">Reference proteome</keyword>
<dbReference type="InterPro" id="IPR024535">
    <property type="entry name" value="RHGA/B-epi-like_pectate_lyase"/>
</dbReference>
<proteinExistence type="predicted"/>
<dbReference type="AlphaFoldDB" id="A0AAD4HU01"/>
<dbReference type="InterPro" id="IPR039279">
    <property type="entry name" value="QRT3-like"/>
</dbReference>
<sequence>MRPLTFLLGLATAIVVTANSARNAAPDGYWYEQIKHNGIYTDTTNPKYLVYRNVRDFGAKGDGTTDDSAAIQKAINTADGSTGTRSGASSYTGTPAVVYFPSGTYLLNTGLRNIMGTVLMGDPTNRPVLKAGSGFRDKVLLTGQATGTTGAYHTVVPPTYADYPLARVLNVKTVPSHPVLGDGKTDDTASLQAIITSAAQADQLLFFPQGTYILTDTLHLPPGSRLVGEAWTRLTPRGAKFKDAKKPRPMVRVGQPGDVGVAQMTDFLFYPAGSKEDVNLPGLVMVEVNMASARPGDVGFFNSHFLMVGGTARLCAHFTETASVYWENSWATAQDNSVSGPGFGEHHVLYQLNIHNAKDVFVGLEQGEAPYWHGQGNTLLPPAPFANSLRPSDPDFSWCPANDAKCRMALYQYVTNSTGVNLYGGAFWNFRAGASQGLCTGDCQTNAVLYENNQKLYSYGIGTINDKNMVLETGPGGNVKTVAAARDANFGSPLPGFTIHRPAFVAAYLRQGL</sequence>
<feature type="chain" id="PRO_5041915564" description="Rhamnogalacturonase A/B/Epimerase-like pectate lyase domain-containing protein" evidence="1">
    <location>
        <begin position="19"/>
        <end position="513"/>
    </location>
</feature>
<dbReference type="InterPro" id="IPR012334">
    <property type="entry name" value="Pectin_lyas_fold"/>
</dbReference>
<dbReference type="Proteomes" id="UP001197093">
    <property type="component" value="Unassembled WGS sequence"/>
</dbReference>
<dbReference type="Pfam" id="PF12708">
    <property type="entry name" value="Pect-lyase_RHGA_epim"/>
    <property type="match status" value="2"/>
</dbReference>
<dbReference type="EMBL" id="JAHCVI010000004">
    <property type="protein sequence ID" value="KAG7285964.1"/>
    <property type="molecule type" value="Genomic_DNA"/>
</dbReference>
<comment type="caution">
    <text evidence="3">The sequence shown here is derived from an EMBL/GenBank/DDBJ whole genome shotgun (WGS) entry which is preliminary data.</text>
</comment>
<protein>
    <recommendedName>
        <fullName evidence="2">Rhamnogalacturonase A/B/Epimerase-like pectate lyase domain-containing protein</fullName>
    </recommendedName>
</protein>
<dbReference type="InterPro" id="IPR011050">
    <property type="entry name" value="Pectin_lyase_fold/virulence"/>
</dbReference>
<evidence type="ECO:0000313" key="3">
    <source>
        <dbReference type="EMBL" id="KAG7285964.1"/>
    </source>
</evidence>
<evidence type="ECO:0000313" key="4">
    <source>
        <dbReference type="Proteomes" id="UP001197093"/>
    </source>
</evidence>
<dbReference type="PANTHER" id="PTHR33928">
    <property type="entry name" value="POLYGALACTURONASE QRT3"/>
    <property type="match status" value="1"/>
</dbReference>
<dbReference type="GO" id="GO:0004650">
    <property type="term" value="F:polygalacturonase activity"/>
    <property type="evidence" value="ECO:0007669"/>
    <property type="project" value="InterPro"/>
</dbReference>
<keyword evidence="1" id="KW-0732">Signal</keyword>